<dbReference type="EMBL" id="JAVDXV010000014">
    <property type="protein sequence ID" value="MDR7336210.1"/>
    <property type="molecule type" value="Genomic_DNA"/>
</dbReference>
<evidence type="ECO:0000256" key="2">
    <source>
        <dbReference type="SAM" id="SignalP"/>
    </source>
</evidence>
<feature type="chain" id="PRO_5045567212" description="Secreted protein" evidence="2">
    <location>
        <begin position="21"/>
        <end position="120"/>
    </location>
</feature>
<keyword evidence="4" id="KW-1185">Reference proteome</keyword>
<feature type="region of interest" description="Disordered" evidence="1">
    <location>
        <begin position="37"/>
        <end position="70"/>
    </location>
</feature>
<evidence type="ECO:0000313" key="4">
    <source>
        <dbReference type="Proteomes" id="UP001180825"/>
    </source>
</evidence>
<accession>A0ABU2AG68</accession>
<sequence>MRRGVITFFLMLCMCLNALASTAAALLASDGAEQDHAVMHLEGQAHHHDDHGDGDGPHEDQSVASAQHIAGDGAVHAPVLMTHVDLSLPPLPPEMPVLATATPPPPPILAGPERPPRDLS</sequence>
<reference evidence="3 4" key="1">
    <citation type="submission" date="2023-07" db="EMBL/GenBank/DDBJ databases">
        <title>Sorghum-associated microbial communities from plants grown in Nebraska, USA.</title>
        <authorList>
            <person name="Schachtman D."/>
        </authorList>
    </citation>
    <scope>NUCLEOTIDE SEQUENCE [LARGE SCALE GENOMIC DNA]</scope>
    <source>
        <strain evidence="3 4">BE316</strain>
    </source>
</reference>
<name>A0ABU2AG68_9BURK</name>
<protein>
    <recommendedName>
        <fullName evidence="5">Secreted protein</fullName>
    </recommendedName>
</protein>
<evidence type="ECO:0000256" key="1">
    <source>
        <dbReference type="SAM" id="MobiDB-lite"/>
    </source>
</evidence>
<feature type="signal peptide" evidence="2">
    <location>
        <begin position="1"/>
        <end position="20"/>
    </location>
</feature>
<gene>
    <name evidence="3" type="ORF">J2X21_005383</name>
</gene>
<proteinExistence type="predicted"/>
<evidence type="ECO:0000313" key="3">
    <source>
        <dbReference type="EMBL" id="MDR7336210.1"/>
    </source>
</evidence>
<dbReference type="Proteomes" id="UP001180825">
    <property type="component" value="Unassembled WGS sequence"/>
</dbReference>
<keyword evidence="2" id="KW-0732">Signal</keyword>
<comment type="caution">
    <text evidence="3">The sequence shown here is derived from an EMBL/GenBank/DDBJ whole genome shotgun (WGS) entry which is preliminary data.</text>
</comment>
<evidence type="ECO:0008006" key="5">
    <source>
        <dbReference type="Google" id="ProtNLM"/>
    </source>
</evidence>
<feature type="compositionally biased region" description="Basic and acidic residues" evidence="1">
    <location>
        <begin position="37"/>
        <end position="61"/>
    </location>
</feature>
<feature type="region of interest" description="Disordered" evidence="1">
    <location>
        <begin position="91"/>
        <end position="120"/>
    </location>
</feature>
<dbReference type="RefSeq" id="WP_310333203.1">
    <property type="nucleotide sequence ID" value="NZ_JAVDXV010000014.1"/>
</dbReference>
<organism evidence="3 4">
    <name type="scientific">Roseateles asaccharophilus</name>
    <dbReference type="NCBI Taxonomy" id="582607"/>
    <lineage>
        <taxon>Bacteria</taxon>
        <taxon>Pseudomonadati</taxon>
        <taxon>Pseudomonadota</taxon>
        <taxon>Betaproteobacteria</taxon>
        <taxon>Burkholderiales</taxon>
        <taxon>Sphaerotilaceae</taxon>
        <taxon>Roseateles</taxon>
    </lineage>
</organism>